<feature type="transmembrane region" description="Helical" evidence="3">
    <location>
        <begin position="181"/>
        <end position="202"/>
    </location>
</feature>
<proteinExistence type="predicted"/>
<feature type="transmembrane region" description="Helical" evidence="3">
    <location>
        <begin position="6"/>
        <end position="27"/>
    </location>
</feature>
<keyword evidence="3" id="KW-0812">Transmembrane</keyword>
<dbReference type="STRING" id="947013.SAMN04488109_0321"/>
<dbReference type="Proteomes" id="UP000184212">
    <property type="component" value="Unassembled WGS sequence"/>
</dbReference>
<evidence type="ECO:0000256" key="3">
    <source>
        <dbReference type="SAM" id="Phobius"/>
    </source>
</evidence>
<evidence type="ECO:0000313" key="5">
    <source>
        <dbReference type="Proteomes" id="UP000184212"/>
    </source>
</evidence>
<dbReference type="AlphaFoldDB" id="A0A1M5JWG3"/>
<accession>A0A1M5JWG3</accession>
<dbReference type="RefSeq" id="WP_073130328.1">
    <property type="nucleotide sequence ID" value="NZ_FQWQ01000001.1"/>
</dbReference>
<dbReference type="OrthoDB" id="6286374at2"/>
<evidence type="ECO:0000256" key="1">
    <source>
        <dbReference type="SAM" id="Coils"/>
    </source>
</evidence>
<reference evidence="4 5" key="1">
    <citation type="submission" date="2016-11" db="EMBL/GenBank/DDBJ databases">
        <authorList>
            <person name="Jaros S."/>
            <person name="Januszkiewicz K."/>
            <person name="Wedrychowicz H."/>
        </authorList>
    </citation>
    <scope>NUCLEOTIDE SEQUENCE [LARGE SCALE GENOMIC DNA]</scope>
    <source>
        <strain evidence="4 5">DSM 24574</strain>
    </source>
</reference>
<feature type="coiled-coil region" evidence="1">
    <location>
        <begin position="219"/>
        <end position="285"/>
    </location>
</feature>
<keyword evidence="3" id="KW-0472">Membrane</keyword>
<feature type="compositionally biased region" description="Basic and acidic residues" evidence="2">
    <location>
        <begin position="350"/>
        <end position="366"/>
    </location>
</feature>
<feature type="transmembrane region" description="Helical" evidence="3">
    <location>
        <begin position="304"/>
        <end position="329"/>
    </location>
</feature>
<protein>
    <submittedName>
        <fullName evidence="4">Uncharacterized protein</fullName>
    </submittedName>
</protein>
<sequence>MTGSVALDIVISLVFIYLLYSLLATILQEILAAQIIRLRAGMLKKALTRMLDDDTGTALLSKQFFKAPLIKYLQEQADKFPSYLSSKNFSEVVIDILRGESPKPGEDFRSKINSTLNGDIALKGESLDDTKKLSDGETFQYLRSLWATSQGDIEKFKLGLEQWFDDTMERLSGWYKKKTQILLMAVGLLLAVIFNVDTIVIVSKLSSNPTLTAQVVQQAANFLKAHPDLKRELEEQQNEIDKLIKTDSTKLKEKASLEKAATDANKALKEQQELLIAEANELNSLLGMGIQNYEWRGDDFLCRVGYFLLSVLGWCITALAISLGAPFWFDLLNKLMKLRTSIAPAPAEDTGAKKKADDKKQINPKG</sequence>
<keyword evidence="3" id="KW-1133">Transmembrane helix</keyword>
<gene>
    <name evidence="4" type="ORF">SAMN04488109_0321</name>
</gene>
<keyword evidence="1" id="KW-0175">Coiled coil</keyword>
<evidence type="ECO:0000256" key="2">
    <source>
        <dbReference type="SAM" id="MobiDB-lite"/>
    </source>
</evidence>
<keyword evidence="5" id="KW-1185">Reference proteome</keyword>
<evidence type="ECO:0000313" key="4">
    <source>
        <dbReference type="EMBL" id="SHG44876.1"/>
    </source>
</evidence>
<organism evidence="4 5">
    <name type="scientific">Chryseolinea serpens</name>
    <dbReference type="NCBI Taxonomy" id="947013"/>
    <lineage>
        <taxon>Bacteria</taxon>
        <taxon>Pseudomonadati</taxon>
        <taxon>Bacteroidota</taxon>
        <taxon>Cytophagia</taxon>
        <taxon>Cytophagales</taxon>
        <taxon>Fulvivirgaceae</taxon>
        <taxon>Chryseolinea</taxon>
    </lineage>
</organism>
<name>A0A1M5JWG3_9BACT</name>
<feature type="region of interest" description="Disordered" evidence="2">
    <location>
        <begin position="347"/>
        <end position="366"/>
    </location>
</feature>
<dbReference type="EMBL" id="FQWQ01000001">
    <property type="protein sequence ID" value="SHG44876.1"/>
    <property type="molecule type" value="Genomic_DNA"/>
</dbReference>